<evidence type="ECO:0000313" key="11">
    <source>
        <dbReference type="Proteomes" id="UP000696413"/>
    </source>
</evidence>
<dbReference type="Proteomes" id="UP000696413">
    <property type="component" value="Unassembled WGS sequence"/>
</dbReference>
<keyword evidence="2" id="KW-0723">Serine/threonine-protein kinase</keyword>
<dbReference type="PROSITE" id="PS00107">
    <property type="entry name" value="PROTEIN_KINASE_ATP"/>
    <property type="match status" value="1"/>
</dbReference>
<dbReference type="GO" id="GO:0016301">
    <property type="term" value="F:kinase activity"/>
    <property type="evidence" value="ECO:0007669"/>
    <property type="project" value="UniProtKB-KW"/>
</dbReference>
<evidence type="ECO:0000313" key="10">
    <source>
        <dbReference type="EMBL" id="MBU8826974.1"/>
    </source>
</evidence>
<dbReference type="SMART" id="SM00220">
    <property type="entry name" value="S_TKc"/>
    <property type="match status" value="1"/>
</dbReference>
<dbReference type="CDD" id="cd14014">
    <property type="entry name" value="STKc_PknB_like"/>
    <property type="match status" value="1"/>
</dbReference>
<gene>
    <name evidence="10" type="ORF">KL859_29375</name>
</gene>
<evidence type="ECO:0000256" key="4">
    <source>
        <dbReference type="ARBA" id="ARBA00022741"/>
    </source>
</evidence>
<dbReference type="PANTHER" id="PTHR43289:SF6">
    <property type="entry name" value="SERINE_THREONINE-PROTEIN KINASE NEKL-3"/>
    <property type="match status" value="1"/>
</dbReference>
<organism evidence="10 11">
    <name type="scientific">Mycolicibacterium goodii</name>
    <name type="common">Mycobacterium goodii</name>
    <dbReference type="NCBI Taxonomy" id="134601"/>
    <lineage>
        <taxon>Bacteria</taxon>
        <taxon>Bacillati</taxon>
        <taxon>Actinomycetota</taxon>
        <taxon>Actinomycetes</taxon>
        <taxon>Mycobacteriales</taxon>
        <taxon>Mycobacteriaceae</taxon>
        <taxon>Mycolicibacterium</taxon>
    </lineage>
</organism>
<keyword evidence="11" id="KW-1185">Reference proteome</keyword>
<evidence type="ECO:0000256" key="7">
    <source>
        <dbReference type="PROSITE-ProRule" id="PRU10141"/>
    </source>
</evidence>
<evidence type="ECO:0000256" key="8">
    <source>
        <dbReference type="SAM" id="Phobius"/>
    </source>
</evidence>
<sequence length="499" mass="52882">MDSRDSRVGTRFGAYDIISLLGKGGMGSVYEARDTHKKRVVALKILADEYSQDPGFRTRFTREAHAAAELQEPHVIPIHDWGEINGSLYIDMRMVRGHTLRDLLIAGPLAPHRAVHIVSQVASALDAAHTAGLFHRDVKPENIIVTGEDDFAYLLDFGIAERVGDDHITKAGMTVGSMAYMAPERLNGEPTSAASDVYALACVLYETLTGARPFATTSMQHLVSSHLNTPPPQPSRANVNLPAGFDTVIERGMAKEPDDRYGSAGALARAATRALNTAPALPADQLQTMPGPQVLAATDIHTRIAPRPPLEPAPVLPPAPGGPNWMIIGVAAVVVTAILAIGLAVGMVAGNSSTNTAVVTSPAPLAPQTPRIPEATRTTTVIAAPPARPSARPPSVTGADANQRRCDDGVVHPSLNGPGTHAARGSTATSCLFTYNVLMAYWRMGPPDQRPRTVSAYGAVPCNPNKAPCLGDQFIMNCEDLGHGYITCTGGVDARVYIF</sequence>
<keyword evidence="4 7" id="KW-0547">Nucleotide-binding</keyword>
<dbReference type="PANTHER" id="PTHR43289">
    <property type="entry name" value="MITOGEN-ACTIVATED PROTEIN KINASE KINASE KINASE 20-RELATED"/>
    <property type="match status" value="1"/>
</dbReference>
<evidence type="ECO:0000256" key="6">
    <source>
        <dbReference type="ARBA" id="ARBA00022840"/>
    </source>
</evidence>
<name>A0ABS6HZ67_MYCGD</name>
<keyword evidence="8" id="KW-0812">Transmembrane</keyword>
<keyword evidence="6 7" id="KW-0067">ATP-binding</keyword>
<dbReference type="EMBL" id="JAHBOM010000033">
    <property type="protein sequence ID" value="MBU8826974.1"/>
    <property type="molecule type" value="Genomic_DNA"/>
</dbReference>
<dbReference type="Gene3D" id="3.30.200.20">
    <property type="entry name" value="Phosphorylase Kinase, domain 1"/>
    <property type="match status" value="1"/>
</dbReference>
<dbReference type="EC" id="2.7.11.1" evidence="1"/>
<keyword evidence="8" id="KW-1133">Transmembrane helix</keyword>
<proteinExistence type="predicted"/>
<evidence type="ECO:0000256" key="2">
    <source>
        <dbReference type="ARBA" id="ARBA00022527"/>
    </source>
</evidence>
<accession>A0ABS6HZ67</accession>
<dbReference type="InterPro" id="IPR000719">
    <property type="entry name" value="Prot_kinase_dom"/>
</dbReference>
<feature type="transmembrane region" description="Helical" evidence="8">
    <location>
        <begin position="325"/>
        <end position="345"/>
    </location>
</feature>
<evidence type="ECO:0000259" key="9">
    <source>
        <dbReference type="PROSITE" id="PS50011"/>
    </source>
</evidence>
<dbReference type="InterPro" id="IPR017441">
    <property type="entry name" value="Protein_kinase_ATP_BS"/>
</dbReference>
<dbReference type="PROSITE" id="PS00108">
    <property type="entry name" value="PROTEIN_KINASE_ST"/>
    <property type="match status" value="1"/>
</dbReference>
<dbReference type="InterPro" id="IPR008271">
    <property type="entry name" value="Ser/Thr_kinase_AS"/>
</dbReference>
<feature type="binding site" evidence="7">
    <location>
        <position position="44"/>
    </location>
    <ligand>
        <name>ATP</name>
        <dbReference type="ChEBI" id="CHEBI:30616"/>
    </ligand>
</feature>
<dbReference type="Gene3D" id="1.10.510.10">
    <property type="entry name" value="Transferase(Phosphotransferase) domain 1"/>
    <property type="match status" value="1"/>
</dbReference>
<comment type="caution">
    <text evidence="10">The sequence shown here is derived from an EMBL/GenBank/DDBJ whole genome shotgun (WGS) entry which is preliminary data.</text>
</comment>
<feature type="domain" description="Protein kinase" evidence="9">
    <location>
        <begin position="15"/>
        <end position="281"/>
    </location>
</feature>
<dbReference type="PROSITE" id="PS50011">
    <property type="entry name" value="PROTEIN_KINASE_DOM"/>
    <property type="match status" value="1"/>
</dbReference>
<dbReference type="InterPro" id="IPR011009">
    <property type="entry name" value="Kinase-like_dom_sf"/>
</dbReference>
<dbReference type="SUPFAM" id="SSF56112">
    <property type="entry name" value="Protein kinase-like (PK-like)"/>
    <property type="match status" value="1"/>
</dbReference>
<keyword evidence="3" id="KW-0808">Transferase</keyword>
<keyword evidence="5 10" id="KW-0418">Kinase</keyword>
<protein>
    <recommendedName>
        <fullName evidence="1">non-specific serine/threonine protein kinase</fullName>
        <ecNumber evidence="1">2.7.11.1</ecNumber>
    </recommendedName>
</protein>
<reference evidence="10 11" key="1">
    <citation type="submission" date="2021-05" db="EMBL/GenBank/DDBJ databases">
        <title>Draft Genome Sequences of Clinical Respiratory Isolates of Mycobacterium goodii Recovered in Ireland.</title>
        <authorList>
            <person name="Flanagan P.R."/>
            <person name="Mok S."/>
            <person name="Roycroft E."/>
            <person name="Rogers T.R."/>
            <person name="Fitzgibbon M."/>
        </authorList>
    </citation>
    <scope>NUCLEOTIDE SEQUENCE [LARGE SCALE GENOMIC DNA]</scope>
    <source>
        <strain evidence="10 11">14IE55</strain>
    </source>
</reference>
<keyword evidence="8" id="KW-0472">Membrane</keyword>
<evidence type="ECO:0000256" key="5">
    <source>
        <dbReference type="ARBA" id="ARBA00022777"/>
    </source>
</evidence>
<dbReference type="Pfam" id="PF00069">
    <property type="entry name" value="Pkinase"/>
    <property type="match status" value="1"/>
</dbReference>
<dbReference type="RefSeq" id="WP_214396050.1">
    <property type="nucleotide sequence ID" value="NZ_JAHBOL010000037.1"/>
</dbReference>
<evidence type="ECO:0000256" key="1">
    <source>
        <dbReference type="ARBA" id="ARBA00012513"/>
    </source>
</evidence>
<evidence type="ECO:0000256" key="3">
    <source>
        <dbReference type="ARBA" id="ARBA00022679"/>
    </source>
</evidence>